<dbReference type="InterPro" id="IPR036852">
    <property type="entry name" value="Peptidase_S8/S53_dom_sf"/>
</dbReference>
<reference evidence="9" key="1">
    <citation type="submission" date="2016-10" db="EMBL/GenBank/DDBJ databases">
        <authorList>
            <person name="Varghese N."/>
        </authorList>
    </citation>
    <scope>NUCLEOTIDE SEQUENCE [LARGE SCALE GENOMIC DNA]</scope>
    <source>
        <strain evidence="9">CGMCC 1.12284</strain>
    </source>
</reference>
<dbReference type="Proteomes" id="UP000183275">
    <property type="component" value="Unassembled WGS sequence"/>
</dbReference>
<dbReference type="STRING" id="1202768.SAMN05216285_4158"/>
<dbReference type="OrthoDB" id="341609at2157"/>
<protein>
    <submittedName>
        <fullName evidence="8">Subtilase family protein</fullName>
    </submittedName>
</protein>
<dbReference type="GO" id="GO:0006508">
    <property type="term" value="P:proteolysis"/>
    <property type="evidence" value="ECO:0007669"/>
    <property type="project" value="UniProtKB-KW"/>
</dbReference>
<evidence type="ECO:0000259" key="7">
    <source>
        <dbReference type="Pfam" id="PF00082"/>
    </source>
</evidence>
<dbReference type="PROSITE" id="PS00136">
    <property type="entry name" value="SUBTILASE_ASP"/>
    <property type="match status" value="1"/>
</dbReference>
<evidence type="ECO:0000256" key="3">
    <source>
        <dbReference type="ARBA" id="ARBA00022801"/>
    </source>
</evidence>
<keyword evidence="4 5" id="KW-0720">Serine protease</keyword>
<dbReference type="InterPro" id="IPR022398">
    <property type="entry name" value="Peptidase_S8_His-AS"/>
</dbReference>
<dbReference type="GO" id="GO:0004252">
    <property type="term" value="F:serine-type endopeptidase activity"/>
    <property type="evidence" value="ECO:0007669"/>
    <property type="project" value="UniProtKB-UniRule"/>
</dbReference>
<dbReference type="Gene3D" id="3.40.50.200">
    <property type="entry name" value="Peptidase S8/S53 domain"/>
    <property type="match status" value="1"/>
</dbReference>
<organism evidence="8 9">
    <name type="scientific">Natrinema salifodinae</name>
    <dbReference type="NCBI Taxonomy" id="1202768"/>
    <lineage>
        <taxon>Archaea</taxon>
        <taxon>Methanobacteriati</taxon>
        <taxon>Methanobacteriota</taxon>
        <taxon>Stenosarchaea group</taxon>
        <taxon>Halobacteria</taxon>
        <taxon>Halobacteriales</taxon>
        <taxon>Natrialbaceae</taxon>
        <taxon>Natrinema</taxon>
    </lineage>
</organism>
<dbReference type="PANTHER" id="PTHR43806:SF11">
    <property type="entry name" value="CEREVISIN-RELATED"/>
    <property type="match status" value="1"/>
</dbReference>
<evidence type="ECO:0000313" key="9">
    <source>
        <dbReference type="Proteomes" id="UP000183275"/>
    </source>
</evidence>
<feature type="active site" description="Charge relay system" evidence="5">
    <location>
        <position position="423"/>
    </location>
</feature>
<evidence type="ECO:0000256" key="2">
    <source>
        <dbReference type="ARBA" id="ARBA00022670"/>
    </source>
</evidence>
<dbReference type="PANTHER" id="PTHR43806">
    <property type="entry name" value="PEPTIDASE S8"/>
    <property type="match status" value="1"/>
</dbReference>
<keyword evidence="3 5" id="KW-0378">Hydrolase</keyword>
<keyword evidence="9" id="KW-1185">Reference proteome</keyword>
<evidence type="ECO:0000256" key="4">
    <source>
        <dbReference type="ARBA" id="ARBA00022825"/>
    </source>
</evidence>
<feature type="active site" description="Charge relay system" evidence="5">
    <location>
        <position position="196"/>
    </location>
</feature>
<proteinExistence type="inferred from homology"/>
<dbReference type="PRINTS" id="PR00723">
    <property type="entry name" value="SUBTILISIN"/>
</dbReference>
<evidence type="ECO:0000256" key="1">
    <source>
        <dbReference type="ARBA" id="ARBA00011073"/>
    </source>
</evidence>
<dbReference type="InterPro" id="IPR023827">
    <property type="entry name" value="Peptidase_S8_Asp-AS"/>
</dbReference>
<dbReference type="EMBL" id="FOIS01000007">
    <property type="protein sequence ID" value="SEW32852.1"/>
    <property type="molecule type" value="Genomic_DNA"/>
</dbReference>
<dbReference type="AlphaFoldDB" id="A0A1I0QYX8"/>
<dbReference type="RefSeq" id="WP_049991477.1">
    <property type="nucleotide sequence ID" value="NZ_FOIS01000007.1"/>
</dbReference>
<accession>A0A1I0QYX8</accession>
<dbReference type="PROSITE" id="PS00138">
    <property type="entry name" value="SUBTILASE_SER"/>
    <property type="match status" value="1"/>
</dbReference>
<dbReference type="InterPro" id="IPR050131">
    <property type="entry name" value="Peptidase_S8_subtilisin-like"/>
</dbReference>
<evidence type="ECO:0000313" key="8">
    <source>
        <dbReference type="EMBL" id="SEW32852.1"/>
    </source>
</evidence>
<dbReference type="PROSITE" id="PS00137">
    <property type="entry name" value="SUBTILASE_HIS"/>
    <property type="match status" value="1"/>
</dbReference>
<comment type="similarity">
    <text evidence="1 5 6">Belongs to the peptidase S8 family.</text>
</comment>
<dbReference type="InterPro" id="IPR000209">
    <property type="entry name" value="Peptidase_S8/S53_dom"/>
</dbReference>
<evidence type="ECO:0000256" key="5">
    <source>
        <dbReference type="PROSITE-ProRule" id="PRU01240"/>
    </source>
</evidence>
<feature type="domain" description="Peptidase S8/S53" evidence="7">
    <location>
        <begin position="187"/>
        <end position="467"/>
    </location>
</feature>
<dbReference type="InterPro" id="IPR023828">
    <property type="entry name" value="Peptidase_S8_Ser-AS"/>
</dbReference>
<dbReference type="PROSITE" id="PS51892">
    <property type="entry name" value="SUBTILASE"/>
    <property type="match status" value="1"/>
</dbReference>
<dbReference type="eggNOG" id="arCOG00702">
    <property type="taxonomic scope" value="Archaea"/>
</dbReference>
<keyword evidence="2 5" id="KW-0645">Protease</keyword>
<dbReference type="Pfam" id="PF00082">
    <property type="entry name" value="Peptidase_S8"/>
    <property type="match status" value="1"/>
</dbReference>
<dbReference type="SUPFAM" id="SSF52743">
    <property type="entry name" value="Subtilisin-like"/>
    <property type="match status" value="1"/>
</dbReference>
<dbReference type="InterPro" id="IPR015500">
    <property type="entry name" value="Peptidase_S8_subtilisin-rel"/>
</dbReference>
<evidence type="ECO:0000256" key="6">
    <source>
        <dbReference type="RuleBase" id="RU003355"/>
    </source>
</evidence>
<sequence length="525" mass="54433">MTRKVTTVALTLAVLLAGITVPVAAADSPVAFQEYDRGGDLQPSFIVHYEDGTLDSLETWTEEDARYDLIAVNNDSSEAVVTGPQYHVSTPGLLEAPRIAALGGTSLAVTPLESRSYIEDVSPNYRHSYVEPITSLATADEYDTPASNWRVRGSWATDGIAFTDDANESTIGDARQVIDADAVSADGSGVDVAVLDTGLNVKNASADPLYGDRIAGAYNFVTDESGTVTNGFENISDGNGHGSWVASAIAANATNDSYDGVAPGATLHVGKTLADDGSGSTADIVDGIRWAETQDTDILSMSLGSPVYDEEIATALEDYLEGNGTVAYVAVGNSRMVRPAQIASPADVPEDGIISVAATTAEEPANASVAYFSQTGKDNGVTDLSSGTTRGASPDVAAPGMQVTVPTYSESGYRTNSTLSGTSMATPIEAARGAVGLSANPSLENQTETFAEWVRNTTNPVPNAGITEVGNGMGSVARLANLNASEETQKEARTDAATGRDAANGNFGTGFQFQAIRQVQQAVGL</sequence>
<feature type="active site" description="Charge relay system" evidence="5">
    <location>
        <position position="241"/>
    </location>
</feature>
<gene>
    <name evidence="8" type="ORF">SAMN05216285_4158</name>
</gene>
<name>A0A1I0QYX8_9EURY</name>